<protein>
    <submittedName>
        <fullName evidence="2">Uncharacterized protein</fullName>
    </submittedName>
</protein>
<name>A0AAT9HB12_9ACTN</name>
<dbReference type="EMBL" id="AP035768">
    <property type="protein sequence ID" value="BFO14584.1"/>
    <property type="molecule type" value="Genomic_DNA"/>
</dbReference>
<accession>A0AAT9HB12</accession>
<organism evidence="2">
    <name type="scientific">Streptomyces haneummycinicus</name>
    <dbReference type="NCBI Taxonomy" id="3074435"/>
    <lineage>
        <taxon>Bacteria</taxon>
        <taxon>Bacillati</taxon>
        <taxon>Actinomycetota</taxon>
        <taxon>Actinomycetes</taxon>
        <taxon>Kitasatosporales</taxon>
        <taxon>Streptomycetaceae</taxon>
        <taxon>Streptomyces</taxon>
    </lineage>
</organism>
<evidence type="ECO:0000313" key="2">
    <source>
        <dbReference type="EMBL" id="BFO14584.1"/>
    </source>
</evidence>
<dbReference type="AlphaFoldDB" id="A0AAT9HB12"/>
<proteinExistence type="predicted"/>
<gene>
    <name evidence="2" type="ORF">SHKM778_09720</name>
</gene>
<reference evidence="2" key="1">
    <citation type="submission" date="2024-06" db="EMBL/GenBank/DDBJ databases">
        <authorList>
            <consortium name="consrtm"/>
            <person name="Uemura M."/>
            <person name="Terahara T."/>
        </authorList>
    </citation>
    <scope>NUCLEOTIDE SEQUENCE</scope>
    <source>
        <strain evidence="2">KM77-8</strain>
    </source>
</reference>
<feature type="region of interest" description="Disordered" evidence="1">
    <location>
        <begin position="115"/>
        <end position="147"/>
    </location>
</feature>
<sequence length="147" mass="15395">MRRAAEFAHALGELAVRGSGGPEQVAALAARARAEGVPLWMARRFAPGPAGPIAVVVDRRLVQVDVWGPHAPAVRLRAPSGYQPHPRDPSGGLVLTVGPVHARLELRRTFRKSKSGVEIGTPNGTGRCGARTRRAPGCSATTAVSPC</sequence>
<evidence type="ECO:0000256" key="1">
    <source>
        <dbReference type="SAM" id="MobiDB-lite"/>
    </source>
</evidence>
<reference evidence="2" key="2">
    <citation type="submission" date="2024-07" db="EMBL/GenBank/DDBJ databases">
        <title>Streptomyces haneummycinica sp. nov., a new antibiotic-producing actinobacterium isolated from marine sediment.</title>
        <authorList>
            <person name="Uemura M."/>
            <person name="Hamada M."/>
            <person name="Hirano S."/>
            <person name="Kobayashi K."/>
            <person name="Ohshiro T."/>
            <person name="Kobayashi T."/>
            <person name="Terahara T."/>
        </authorList>
    </citation>
    <scope>NUCLEOTIDE SEQUENCE</scope>
    <source>
        <strain evidence="2">KM77-8</strain>
    </source>
</reference>